<proteinExistence type="predicted"/>
<feature type="compositionally biased region" description="Low complexity" evidence="1">
    <location>
        <begin position="217"/>
        <end position="226"/>
    </location>
</feature>
<reference evidence="2 3" key="1">
    <citation type="journal article" date="2022" name="Allergy">
        <title>Genome assembly and annotation of Periplaneta americana reveal a comprehensive cockroach allergen profile.</title>
        <authorList>
            <person name="Wang L."/>
            <person name="Xiong Q."/>
            <person name="Saelim N."/>
            <person name="Wang L."/>
            <person name="Nong W."/>
            <person name="Wan A.T."/>
            <person name="Shi M."/>
            <person name="Liu X."/>
            <person name="Cao Q."/>
            <person name="Hui J.H.L."/>
            <person name="Sookrung N."/>
            <person name="Leung T.F."/>
            <person name="Tungtrongchitr A."/>
            <person name="Tsui S.K.W."/>
        </authorList>
    </citation>
    <scope>NUCLEOTIDE SEQUENCE [LARGE SCALE GENOMIC DNA]</scope>
    <source>
        <strain evidence="2">PWHHKU_190912</strain>
    </source>
</reference>
<dbReference type="EMBL" id="JAJSOF020000033">
    <property type="protein sequence ID" value="KAJ4429515.1"/>
    <property type="molecule type" value="Genomic_DNA"/>
</dbReference>
<organism evidence="2 3">
    <name type="scientific">Periplaneta americana</name>
    <name type="common">American cockroach</name>
    <name type="synonym">Blatta americana</name>
    <dbReference type="NCBI Taxonomy" id="6978"/>
    <lineage>
        <taxon>Eukaryota</taxon>
        <taxon>Metazoa</taxon>
        <taxon>Ecdysozoa</taxon>
        <taxon>Arthropoda</taxon>
        <taxon>Hexapoda</taxon>
        <taxon>Insecta</taxon>
        <taxon>Pterygota</taxon>
        <taxon>Neoptera</taxon>
        <taxon>Polyneoptera</taxon>
        <taxon>Dictyoptera</taxon>
        <taxon>Blattodea</taxon>
        <taxon>Blattoidea</taxon>
        <taxon>Blattidae</taxon>
        <taxon>Blattinae</taxon>
        <taxon>Periplaneta</taxon>
    </lineage>
</organism>
<name>A0ABQ8S6M3_PERAM</name>
<accession>A0ABQ8S6M3</accession>
<evidence type="ECO:0000256" key="1">
    <source>
        <dbReference type="SAM" id="MobiDB-lite"/>
    </source>
</evidence>
<evidence type="ECO:0000313" key="2">
    <source>
        <dbReference type="EMBL" id="KAJ4429515.1"/>
    </source>
</evidence>
<sequence>MITGIGEMDSGAVFCSPVSPVSICAHLMDVKEFGEGGRTIFTALHFRKCAVWRWWSDVSQSKQASLVYRSSTRVCVRNCVSIRRPEFECSGPQLEGPEFECSGPQLDGPEFEYSGLSLKLGGQHKSWCPHKVCRSCFEELKSWKNGKKKSMSFGIPMIWREPTNHGDDCYFCAVKVVGYIVKNKKDILYPNIPSAIRPVPHGRDIPVPVHPESDMWPSASSSTETESPVDHTYEPDNTGDNRCF</sequence>
<dbReference type="Proteomes" id="UP001148838">
    <property type="component" value="Unassembled WGS sequence"/>
</dbReference>
<comment type="caution">
    <text evidence="2">The sequence shown here is derived from an EMBL/GenBank/DDBJ whole genome shotgun (WGS) entry which is preliminary data.</text>
</comment>
<feature type="region of interest" description="Disordered" evidence="1">
    <location>
        <begin position="203"/>
        <end position="244"/>
    </location>
</feature>
<keyword evidence="3" id="KW-1185">Reference proteome</keyword>
<protein>
    <submittedName>
        <fullName evidence="2">Uncharacterized protein</fullName>
    </submittedName>
</protein>
<evidence type="ECO:0000313" key="3">
    <source>
        <dbReference type="Proteomes" id="UP001148838"/>
    </source>
</evidence>
<gene>
    <name evidence="2" type="ORF">ANN_21684</name>
</gene>